<organism evidence="1 2">
    <name type="scientific">Dermatophagoides pteronyssinus</name>
    <name type="common">European house dust mite</name>
    <dbReference type="NCBI Taxonomy" id="6956"/>
    <lineage>
        <taxon>Eukaryota</taxon>
        <taxon>Metazoa</taxon>
        <taxon>Ecdysozoa</taxon>
        <taxon>Arthropoda</taxon>
        <taxon>Chelicerata</taxon>
        <taxon>Arachnida</taxon>
        <taxon>Acari</taxon>
        <taxon>Acariformes</taxon>
        <taxon>Sarcoptiformes</taxon>
        <taxon>Astigmata</taxon>
        <taxon>Psoroptidia</taxon>
        <taxon>Analgoidea</taxon>
        <taxon>Pyroglyphidae</taxon>
        <taxon>Dermatophagoidinae</taxon>
        <taxon>Dermatophagoides</taxon>
    </lineage>
</organism>
<evidence type="ECO:0000313" key="2">
    <source>
        <dbReference type="Proteomes" id="UP000887458"/>
    </source>
</evidence>
<dbReference type="EMBL" id="NJHN03000075">
    <property type="protein sequence ID" value="KAH9417631.1"/>
    <property type="molecule type" value="Genomic_DNA"/>
</dbReference>
<name>A0ABQ8J505_DERPT</name>
<keyword evidence="2" id="KW-1185">Reference proteome</keyword>
<reference evidence="1 2" key="1">
    <citation type="journal article" date="2018" name="J. Allergy Clin. Immunol.">
        <title>High-quality assembly of Dermatophagoides pteronyssinus genome and transcriptome reveals a wide range of novel allergens.</title>
        <authorList>
            <person name="Liu X.Y."/>
            <person name="Yang K.Y."/>
            <person name="Wang M.Q."/>
            <person name="Kwok J.S."/>
            <person name="Zeng X."/>
            <person name="Yang Z."/>
            <person name="Xiao X.J."/>
            <person name="Lau C.P."/>
            <person name="Li Y."/>
            <person name="Huang Z.M."/>
            <person name="Ba J.G."/>
            <person name="Yim A.K."/>
            <person name="Ouyang C.Y."/>
            <person name="Ngai S.M."/>
            <person name="Chan T.F."/>
            <person name="Leung E.L."/>
            <person name="Liu L."/>
            <person name="Liu Z.G."/>
            <person name="Tsui S.K."/>
        </authorList>
    </citation>
    <scope>NUCLEOTIDE SEQUENCE [LARGE SCALE GENOMIC DNA]</scope>
    <source>
        <strain evidence="1">Derp</strain>
    </source>
</reference>
<evidence type="ECO:0000313" key="1">
    <source>
        <dbReference type="EMBL" id="KAH9417631.1"/>
    </source>
</evidence>
<sequence>MNEKFGTIFSSHAHTATMIRVNSDGGRDGGSGRHCCVTVVYHLYIHSFDLLVAAPTIISKRNSWIILFDHNNYRKEPYMIPNFDTLKNKKQNPLESIFQTHNAKKSQLNLARLATLDNN</sequence>
<comment type="caution">
    <text evidence="1">The sequence shown here is derived from an EMBL/GenBank/DDBJ whole genome shotgun (WGS) entry which is preliminary data.</text>
</comment>
<reference evidence="1 2" key="2">
    <citation type="journal article" date="2022" name="Mol. Biol. Evol.">
        <title>Comparative Genomics Reveals Insights into the Divergent Evolution of Astigmatic Mites and Household Pest Adaptations.</title>
        <authorList>
            <person name="Xiong Q."/>
            <person name="Wan A.T."/>
            <person name="Liu X."/>
            <person name="Fung C.S."/>
            <person name="Xiao X."/>
            <person name="Malainual N."/>
            <person name="Hou J."/>
            <person name="Wang L."/>
            <person name="Wang M."/>
            <person name="Yang K.Y."/>
            <person name="Cui Y."/>
            <person name="Leung E.L."/>
            <person name="Nong W."/>
            <person name="Shin S.K."/>
            <person name="Au S.W."/>
            <person name="Jeong K.Y."/>
            <person name="Chew F.T."/>
            <person name="Hui J.H."/>
            <person name="Leung T.F."/>
            <person name="Tungtrongchitr A."/>
            <person name="Zhong N."/>
            <person name="Liu Z."/>
            <person name="Tsui S.K."/>
        </authorList>
    </citation>
    <scope>NUCLEOTIDE SEQUENCE [LARGE SCALE GENOMIC DNA]</scope>
    <source>
        <strain evidence="1">Derp</strain>
    </source>
</reference>
<accession>A0ABQ8J505</accession>
<gene>
    <name evidence="1" type="ORF">DERP_010445</name>
</gene>
<protein>
    <submittedName>
        <fullName evidence="1">Uncharacterized protein</fullName>
    </submittedName>
</protein>
<proteinExistence type="predicted"/>
<dbReference type="Proteomes" id="UP000887458">
    <property type="component" value="Unassembled WGS sequence"/>
</dbReference>